<evidence type="ECO:0000256" key="1">
    <source>
        <dbReference type="ARBA" id="ARBA00022555"/>
    </source>
</evidence>
<dbReference type="Gene3D" id="2.40.50.140">
    <property type="entry name" value="Nucleic acid-binding proteins"/>
    <property type="match status" value="1"/>
</dbReference>
<protein>
    <recommendedName>
        <fullName evidence="4">tRNA-binding domain-containing protein</fullName>
    </recommendedName>
</protein>
<dbReference type="InterPro" id="IPR012340">
    <property type="entry name" value="NA-bd_OB-fold"/>
</dbReference>
<dbReference type="CDD" id="cd02799">
    <property type="entry name" value="tRNA_bind_EMAP-II_like"/>
    <property type="match status" value="1"/>
</dbReference>
<dbReference type="OMA" id="KVWKHEE"/>
<dbReference type="Proteomes" id="UP000002009">
    <property type="component" value="Chromosome 14"/>
</dbReference>
<dbReference type="RefSeq" id="XP_002505984.1">
    <property type="nucleotide sequence ID" value="XM_002505938.1"/>
</dbReference>
<evidence type="ECO:0000313" key="6">
    <source>
        <dbReference type="Proteomes" id="UP000002009"/>
    </source>
</evidence>
<dbReference type="InterPro" id="IPR051270">
    <property type="entry name" value="Tyrosine-tRNA_ligase_regulator"/>
</dbReference>
<reference evidence="5 6" key="1">
    <citation type="journal article" date="2009" name="Science">
        <title>Green evolution and dynamic adaptations revealed by genomes of the marine picoeukaryotes Micromonas.</title>
        <authorList>
            <person name="Worden A.Z."/>
            <person name="Lee J.H."/>
            <person name="Mock T."/>
            <person name="Rouze P."/>
            <person name="Simmons M.P."/>
            <person name="Aerts A.L."/>
            <person name="Allen A.E."/>
            <person name="Cuvelier M.L."/>
            <person name="Derelle E."/>
            <person name="Everett M.V."/>
            <person name="Foulon E."/>
            <person name="Grimwood J."/>
            <person name="Gundlach H."/>
            <person name="Henrissat B."/>
            <person name="Napoli C."/>
            <person name="McDonald S.M."/>
            <person name="Parker M.S."/>
            <person name="Rombauts S."/>
            <person name="Salamov A."/>
            <person name="Von Dassow P."/>
            <person name="Badger J.H."/>
            <person name="Coutinho P.M."/>
            <person name="Demir E."/>
            <person name="Dubchak I."/>
            <person name="Gentemann C."/>
            <person name="Eikrem W."/>
            <person name="Gready J.E."/>
            <person name="John U."/>
            <person name="Lanier W."/>
            <person name="Lindquist E.A."/>
            <person name="Lucas S."/>
            <person name="Mayer K.F."/>
            <person name="Moreau H."/>
            <person name="Not F."/>
            <person name="Otillar R."/>
            <person name="Panaud O."/>
            <person name="Pangilinan J."/>
            <person name="Paulsen I."/>
            <person name="Piegu B."/>
            <person name="Poliakov A."/>
            <person name="Robbens S."/>
            <person name="Schmutz J."/>
            <person name="Toulza E."/>
            <person name="Wyss T."/>
            <person name="Zelensky A."/>
            <person name="Zhou K."/>
            <person name="Armbrust E.V."/>
            <person name="Bhattacharya D."/>
            <person name="Goodenough U.W."/>
            <person name="Van de Peer Y."/>
            <person name="Grigoriev I.V."/>
        </authorList>
    </citation>
    <scope>NUCLEOTIDE SEQUENCE [LARGE SCALE GENOMIC DNA]</scope>
    <source>
        <strain evidence="6">RCC299 / NOUM17</strain>
    </source>
</reference>
<dbReference type="KEGG" id="mis:MICPUN_73623"/>
<dbReference type="EMBL" id="CP001332">
    <property type="protein sequence ID" value="ACO67242.1"/>
    <property type="molecule type" value="Genomic_DNA"/>
</dbReference>
<sequence length="149" mass="16390">KEVDVSVLDIRVGTIVKCWEHPGADKLWVEEIDVGEDKPRQVVSGLRAFKTSEQMTNARVLCLCNVKKGPLREQMSEGMVMCASNEDHTTVDFVVPPEGASNGERVTFAGYEGEPVEVLVPKKKMFEACAPKLRTNADGVACYDGVPFM</sequence>
<keyword evidence="2 3" id="KW-0694">RNA-binding</keyword>
<proteinExistence type="predicted"/>
<keyword evidence="6" id="KW-1185">Reference proteome</keyword>
<feature type="non-terminal residue" evidence="5">
    <location>
        <position position="1"/>
    </location>
</feature>
<dbReference type="eggNOG" id="KOG2241">
    <property type="taxonomic scope" value="Eukaryota"/>
</dbReference>
<dbReference type="GO" id="GO:0000049">
    <property type="term" value="F:tRNA binding"/>
    <property type="evidence" value="ECO:0007669"/>
    <property type="project" value="UniProtKB-UniRule"/>
</dbReference>
<dbReference type="GeneID" id="8249125"/>
<evidence type="ECO:0000256" key="2">
    <source>
        <dbReference type="ARBA" id="ARBA00022884"/>
    </source>
</evidence>
<dbReference type="SUPFAM" id="SSF50249">
    <property type="entry name" value="Nucleic acid-binding proteins"/>
    <property type="match status" value="1"/>
</dbReference>
<keyword evidence="1 3" id="KW-0820">tRNA-binding</keyword>
<name>C1EH66_MICCC</name>
<dbReference type="InterPro" id="IPR002547">
    <property type="entry name" value="tRNA-bd_dom"/>
</dbReference>
<evidence type="ECO:0000313" key="5">
    <source>
        <dbReference type="EMBL" id="ACO67242.1"/>
    </source>
</evidence>
<feature type="non-terminal residue" evidence="5">
    <location>
        <position position="149"/>
    </location>
</feature>
<dbReference type="OrthoDB" id="19141at2759"/>
<evidence type="ECO:0000259" key="4">
    <source>
        <dbReference type="PROSITE" id="PS50886"/>
    </source>
</evidence>
<gene>
    <name evidence="5" type="ORF">MICPUN_73623</name>
</gene>
<dbReference type="STRING" id="296587.C1EH66"/>
<accession>C1EH66</accession>
<dbReference type="PANTHER" id="PTHR11586">
    <property type="entry name" value="TRNA-AMINOACYLATION COFACTOR ARC1 FAMILY MEMBER"/>
    <property type="match status" value="1"/>
</dbReference>
<feature type="domain" description="TRNA-binding" evidence="4">
    <location>
        <begin position="4"/>
        <end position="107"/>
    </location>
</feature>
<dbReference type="InParanoid" id="C1EH66"/>
<dbReference type="AlphaFoldDB" id="C1EH66"/>
<dbReference type="Pfam" id="PF01588">
    <property type="entry name" value="tRNA_bind"/>
    <property type="match status" value="1"/>
</dbReference>
<dbReference type="PANTHER" id="PTHR11586:SF33">
    <property type="entry name" value="AMINOACYL TRNA SYNTHASE COMPLEX-INTERACTING MULTIFUNCTIONAL PROTEIN 1"/>
    <property type="match status" value="1"/>
</dbReference>
<evidence type="ECO:0000256" key="3">
    <source>
        <dbReference type="PROSITE-ProRule" id="PRU00209"/>
    </source>
</evidence>
<dbReference type="PROSITE" id="PS50886">
    <property type="entry name" value="TRBD"/>
    <property type="match status" value="1"/>
</dbReference>
<organism evidence="5 6">
    <name type="scientific">Micromonas commoda (strain RCC299 / NOUM17 / CCMP2709)</name>
    <name type="common">Picoplanktonic green alga</name>
    <dbReference type="NCBI Taxonomy" id="296587"/>
    <lineage>
        <taxon>Eukaryota</taxon>
        <taxon>Viridiplantae</taxon>
        <taxon>Chlorophyta</taxon>
        <taxon>Mamiellophyceae</taxon>
        <taxon>Mamiellales</taxon>
        <taxon>Mamiellaceae</taxon>
        <taxon>Micromonas</taxon>
    </lineage>
</organism>